<keyword evidence="5 6" id="KW-0472">Membrane</keyword>
<evidence type="ECO:0000256" key="4">
    <source>
        <dbReference type="ARBA" id="ARBA00022989"/>
    </source>
</evidence>
<name>A0A495E8R4_9FLAO</name>
<dbReference type="InterPro" id="IPR002797">
    <property type="entry name" value="Polysacc_synth"/>
</dbReference>
<feature type="transmembrane region" description="Helical" evidence="6">
    <location>
        <begin position="422"/>
        <end position="440"/>
    </location>
</feature>
<evidence type="ECO:0000256" key="3">
    <source>
        <dbReference type="ARBA" id="ARBA00022692"/>
    </source>
</evidence>
<dbReference type="PANTHER" id="PTHR30250">
    <property type="entry name" value="PST FAMILY PREDICTED COLANIC ACID TRANSPORTER"/>
    <property type="match status" value="1"/>
</dbReference>
<accession>A0A495E8R4</accession>
<evidence type="ECO:0000313" key="7">
    <source>
        <dbReference type="EMBL" id="RKR13320.1"/>
    </source>
</evidence>
<dbReference type="GO" id="GO:0005886">
    <property type="term" value="C:plasma membrane"/>
    <property type="evidence" value="ECO:0007669"/>
    <property type="project" value="UniProtKB-SubCell"/>
</dbReference>
<feature type="transmembrane region" description="Helical" evidence="6">
    <location>
        <begin position="176"/>
        <end position="197"/>
    </location>
</feature>
<dbReference type="Pfam" id="PF01943">
    <property type="entry name" value="Polysacc_synt"/>
    <property type="match status" value="1"/>
</dbReference>
<protein>
    <submittedName>
        <fullName evidence="7">O-antigen/teichoic acid export membrane protein</fullName>
    </submittedName>
</protein>
<feature type="transmembrane region" description="Helical" evidence="6">
    <location>
        <begin position="329"/>
        <end position="348"/>
    </location>
</feature>
<proteinExistence type="predicted"/>
<feature type="transmembrane region" description="Helical" evidence="6">
    <location>
        <begin position="360"/>
        <end position="382"/>
    </location>
</feature>
<gene>
    <name evidence="7" type="ORF">CLV91_2037</name>
</gene>
<comment type="caution">
    <text evidence="7">The sequence shown here is derived from an EMBL/GenBank/DDBJ whole genome shotgun (WGS) entry which is preliminary data.</text>
</comment>
<keyword evidence="4 6" id="KW-1133">Transmembrane helix</keyword>
<feature type="transmembrane region" description="Helical" evidence="6">
    <location>
        <begin position="300"/>
        <end position="317"/>
    </location>
</feature>
<organism evidence="7 8">
    <name type="scientific">Maribacter vaceletii</name>
    <dbReference type="NCBI Taxonomy" id="1206816"/>
    <lineage>
        <taxon>Bacteria</taxon>
        <taxon>Pseudomonadati</taxon>
        <taxon>Bacteroidota</taxon>
        <taxon>Flavobacteriia</taxon>
        <taxon>Flavobacteriales</taxon>
        <taxon>Flavobacteriaceae</taxon>
        <taxon>Maribacter</taxon>
    </lineage>
</organism>
<reference evidence="7 8" key="1">
    <citation type="submission" date="2018-10" db="EMBL/GenBank/DDBJ databases">
        <title>Genomic Encyclopedia of Archaeal and Bacterial Type Strains, Phase II (KMG-II): from individual species to whole genera.</title>
        <authorList>
            <person name="Goeker M."/>
        </authorList>
    </citation>
    <scope>NUCLEOTIDE SEQUENCE [LARGE SCALE GENOMIC DNA]</scope>
    <source>
        <strain evidence="7 8">DSM 25230</strain>
    </source>
</reference>
<keyword evidence="3 6" id="KW-0812">Transmembrane</keyword>
<sequence length="487" mass="55259">MGIVLKQSLKNTLVTYLGFAIGAINTLFLYTSFMKEEYYGLIQVILSISAVLMPLMAFGVPNTLVKFYSGFKEGKSKESFLTLMLFLPFLFIIPIALISFFATDIIGNILSAKNPIVKEYVCYIFLTGMAMAYFEIFFAWAKIQMKSVFGNFMKEIFCRVGQTILLLLLWKKIITIDVFIKALVGFYILRTVVMKVYAYKLRMPKLMFSLPKNTKEIIKYSTLIILGGSTAIVLLEVDKVMLNNFLEIENVAYYAVSGFIATTIAVPSRAMHQITYPITATYINTKNYISLKELYQKSSLTLFIISGLLFLLIIINIKDLYSFLPEAYSNGFLIVFWIGLAKVYDALLGNNNSILFNSDYYRSVLFLGVLLAVLAVGFNFWLIPEFGIKGAAIASFSAFFVYNSLKLLYVKAKFKIQPFTKETLKILGLLISIGFVLYYIPLNLSPILAILIKSSLAFILYTGMLYRFNISRDVNILIDSIINRIFK</sequence>
<feature type="transmembrane region" description="Helical" evidence="6">
    <location>
        <begin position="217"/>
        <end position="235"/>
    </location>
</feature>
<dbReference type="AlphaFoldDB" id="A0A495E8R4"/>
<dbReference type="OrthoDB" id="88014at2"/>
<keyword evidence="8" id="KW-1185">Reference proteome</keyword>
<feature type="transmembrane region" description="Helical" evidence="6">
    <location>
        <begin position="12"/>
        <end position="32"/>
    </location>
</feature>
<feature type="transmembrane region" description="Helical" evidence="6">
    <location>
        <begin position="251"/>
        <end position="268"/>
    </location>
</feature>
<feature type="transmembrane region" description="Helical" evidence="6">
    <location>
        <begin position="388"/>
        <end position="410"/>
    </location>
</feature>
<dbReference type="PANTHER" id="PTHR30250:SF11">
    <property type="entry name" value="O-ANTIGEN TRANSPORTER-RELATED"/>
    <property type="match status" value="1"/>
</dbReference>
<dbReference type="RefSeq" id="WP_121067253.1">
    <property type="nucleotide sequence ID" value="NZ_RBIQ01000008.1"/>
</dbReference>
<evidence type="ECO:0000256" key="5">
    <source>
        <dbReference type="ARBA" id="ARBA00023136"/>
    </source>
</evidence>
<feature type="transmembrane region" description="Helical" evidence="6">
    <location>
        <begin position="38"/>
        <end position="60"/>
    </location>
</feature>
<dbReference type="EMBL" id="RBIQ01000008">
    <property type="protein sequence ID" value="RKR13320.1"/>
    <property type="molecule type" value="Genomic_DNA"/>
</dbReference>
<feature type="transmembrane region" description="Helical" evidence="6">
    <location>
        <begin position="446"/>
        <end position="466"/>
    </location>
</feature>
<evidence type="ECO:0000256" key="6">
    <source>
        <dbReference type="SAM" id="Phobius"/>
    </source>
</evidence>
<comment type="subcellular location">
    <subcellularLocation>
        <location evidence="1">Cell membrane</location>
        <topology evidence="1">Multi-pass membrane protein</topology>
    </subcellularLocation>
</comment>
<dbReference type="InterPro" id="IPR050833">
    <property type="entry name" value="Poly_Biosynth_Transport"/>
</dbReference>
<dbReference type="Proteomes" id="UP000269412">
    <property type="component" value="Unassembled WGS sequence"/>
</dbReference>
<feature type="transmembrane region" description="Helical" evidence="6">
    <location>
        <begin position="80"/>
        <end position="100"/>
    </location>
</feature>
<feature type="transmembrane region" description="Helical" evidence="6">
    <location>
        <begin position="120"/>
        <end position="140"/>
    </location>
</feature>
<evidence type="ECO:0000313" key="8">
    <source>
        <dbReference type="Proteomes" id="UP000269412"/>
    </source>
</evidence>
<evidence type="ECO:0000256" key="2">
    <source>
        <dbReference type="ARBA" id="ARBA00022475"/>
    </source>
</evidence>
<evidence type="ECO:0000256" key="1">
    <source>
        <dbReference type="ARBA" id="ARBA00004651"/>
    </source>
</evidence>
<keyword evidence="2" id="KW-1003">Cell membrane</keyword>